<accession>A0ABS1EN64</accession>
<dbReference type="InterPro" id="IPR017896">
    <property type="entry name" value="4Fe4S_Fe-S-bd"/>
</dbReference>
<dbReference type="SUPFAM" id="SSF54862">
    <property type="entry name" value="4Fe-4S ferredoxins"/>
    <property type="match status" value="1"/>
</dbReference>
<keyword evidence="3" id="KW-0560">Oxidoreductase</keyword>
<evidence type="ECO:0000256" key="4">
    <source>
        <dbReference type="ARBA" id="ARBA00023004"/>
    </source>
</evidence>
<feature type="domain" description="4Fe-4S ferredoxin-type" evidence="6">
    <location>
        <begin position="2"/>
        <end position="31"/>
    </location>
</feature>
<evidence type="ECO:0000313" key="7">
    <source>
        <dbReference type="EMBL" id="MBK1810811.1"/>
    </source>
</evidence>
<evidence type="ECO:0000256" key="5">
    <source>
        <dbReference type="ARBA" id="ARBA00023014"/>
    </source>
</evidence>
<reference evidence="8" key="1">
    <citation type="submission" date="2021-01" db="EMBL/GenBank/DDBJ databases">
        <title>Genome public.</title>
        <authorList>
            <person name="Liu C."/>
            <person name="Sun Q."/>
        </authorList>
    </citation>
    <scope>NUCLEOTIDE SEQUENCE [LARGE SCALE GENOMIC DNA]</scope>
    <source>
        <strain evidence="8">YIM B02505</strain>
    </source>
</reference>
<dbReference type="InterPro" id="IPR000415">
    <property type="entry name" value="Nitroreductase-like"/>
</dbReference>
<comment type="similarity">
    <text evidence="1">Belongs to the nitroreductase family.</text>
</comment>
<dbReference type="CDD" id="cd02143">
    <property type="entry name" value="nitroreductase_FeS-like"/>
    <property type="match status" value="1"/>
</dbReference>
<dbReference type="RefSeq" id="WP_200268402.1">
    <property type="nucleotide sequence ID" value="NZ_JAENHN010000027.1"/>
</dbReference>
<dbReference type="Gene3D" id="3.30.70.20">
    <property type="match status" value="1"/>
</dbReference>
<proteinExistence type="inferred from homology"/>
<dbReference type="Proteomes" id="UP000596739">
    <property type="component" value="Unassembled WGS sequence"/>
</dbReference>
<keyword evidence="2" id="KW-0479">Metal-binding</keyword>
<dbReference type="Pfam" id="PF00881">
    <property type="entry name" value="Nitroreductase"/>
    <property type="match status" value="1"/>
</dbReference>
<dbReference type="InterPro" id="IPR017900">
    <property type="entry name" value="4Fe4S_Fe_S_CS"/>
</dbReference>
<dbReference type="PANTHER" id="PTHR43673:SF10">
    <property type="entry name" value="NADH DEHYDROGENASE_NAD(P)H NITROREDUCTASE XCC3605-RELATED"/>
    <property type="match status" value="1"/>
</dbReference>
<dbReference type="SUPFAM" id="SSF55469">
    <property type="entry name" value="FMN-dependent nitroreductase-like"/>
    <property type="match status" value="1"/>
</dbReference>
<dbReference type="InterPro" id="IPR029479">
    <property type="entry name" value="Nitroreductase"/>
</dbReference>
<protein>
    <submittedName>
        <fullName evidence="7">Nitroreductase family protein</fullName>
    </submittedName>
</protein>
<dbReference type="Gene3D" id="3.40.109.10">
    <property type="entry name" value="NADH Oxidase"/>
    <property type="match status" value="1"/>
</dbReference>
<name>A0ABS1EN64_9CLOT</name>
<dbReference type="PROSITE" id="PS51379">
    <property type="entry name" value="4FE4S_FER_2"/>
    <property type="match status" value="2"/>
</dbReference>
<dbReference type="PANTHER" id="PTHR43673">
    <property type="entry name" value="NAD(P)H NITROREDUCTASE YDGI-RELATED"/>
    <property type="match status" value="1"/>
</dbReference>
<evidence type="ECO:0000259" key="6">
    <source>
        <dbReference type="PROSITE" id="PS51379"/>
    </source>
</evidence>
<gene>
    <name evidence="7" type="ORF">JHL18_09195</name>
</gene>
<dbReference type="PROSITE" id="PS00198">
    <property type="entry name" value="4FE4S_FER_1"/>
    <property type="match status" value="2"/>
</dbReference>
<evidence type="ECO:0000256" key="2">
    <source>
        <dbReference type="ARBA" id="ARBA00022723"/>
    </source>
</evidence>
<keyword evidence="4" id="KW-0408">Iron</keyword>
<keyword evidence="5" id="KW-0411">Iron-sulfur</keyword>
<feature type="domain" description="4Fe-4S ferredoxin-type" evidence="6">
    <location>
        <begin position="32"/>
        <end position="61"/>
    </location>
</feature>
<evidence type="ECO:0000256" key="3">
    <source>
        <dbReference type="ARBA" id="ARBA00023002"/>
    </source>
</evidence>
<sequence length="266" mass="29817">MNLIKVNEEKCIKCGLCIKECPVNILSMGEKGPKEIENTNCIACGHCVAICPKAAIDNKKAPLSQQIELEDFPKLNEHQAEYFLRSRRSIRNYKDESVSREKLTKLIDIARQAPTASNSQGISFVVVENKELLKKAVEISIQMIEASPLRHLVEEAIVSYREEGIDSIFRDAPNLIMAISNKEFQYGRDNAVSCLTYLELYAPSLGLGSCWAGIFEHCISIDNSPLLKLFNIPEEKKVVGAVMVGYPKYSYKRLVDKNPLDATFIA</sequence>
<evidence type="ECO:0000313" key="8">
    <source>
        <dbReference type="Proteomes" id="UP000596739"/>
    </source>
</evidence>
<comment type="caution">
    <text evidence="7">The sequence shown here is derived from an EMBL/GenBank/DDBJ whole genome shotgun (WGS) entry which is preliminary data.</text>
</comment>
<dbReference type="EMBL" id="JAENHN010000027">
    <property type="protein sequence ID" value="MBK1810811.1"/>
    <property type="molecule type" value="Genomic_DNA"/>
</dbReference>
<dbReference type="Pfam" id="PF13237">
    <property type="entry name" value="Fer4_10"/>
    <property type="match status" value="1"/>
</dbReference>
<organism evidence="7 8">
    <name type="scientific">Clostridium yunnanense</name>
    <dbReference type="NCBI Taxonomy" id="2800325"/>
    <lineage>
        <taxon>Bacteria</taxon>
        <taxon>Bacillati</taxon>
        <taxon>Bacillota</taxon>
        <taxon>Clostridia</taxon>
        <taxon>Eubacteriales</taxon>
        <taxon>Clostridiaceae</taxon>
        <taxon>Clostridium</taxon>
    </lineage>
</organism>
<keyword evidence="8" id="KW-1185">Reference proteome</keyword>
<evidence type="ECO:0000256" key="1">
    <source>
        <dbReference type="ARBA" id="ARBA00007118"/>
    </source>
</evidence>